<evidence type="ECO:0000256" key="1">
    <source>
        <dbReference type="SAM" id="MobiDB-lite"/>
    </source>
</evidence>
<sequence>MKTCVFGGTNDSNEDSISTITTTGGGGLVARSSSRTGGALCGRSSISATAAASSRFSTTPTKKLSAGVLLEKQKRSGGEHQFPHYYKRNQRSTPTFKQYLNGGDESKNNSSNNNIVQKKSTTHSLDRLSPPPKSPPPPPPSQPTCRYQRTAAAKCNTAINASSLAAETLSANSLLLPGHTKHVRRTSRVINNESNTSINSLIPSSSSPLPFHNENIRIPTPLVVLPFPPFRPALGAFFANVRFLKVLSLGADVIPEYKLQPNRLHHCTIIHYSPFKAVWDWMYI</sequence>
<evidence type="ECO:0000313" key="2">
    <source>
        <dbReference type="Proteomes" id="UP000887563"/>
    </source>
</evidence>
<proteinExistence type="predicted"/>
<dbReference type="WBParaSite" id="Minc3s07313g40977">
    <property type="protein sequence ID" value="Minc3s07313g40977"/>
    <property type="gene ID" value="Minc3s07313g40977"/>
</dbReference>
<feature type="compositionally biased region" description="Polar residues" evidence="1">
    <location>
        <begin position="108"/>
        <end position="123"/>
    </location>
</feature>
<name>A0A914NSJ6_MELIC</name>
<keyword evidence="2" id="KW-1185">Reference proteome</keyword>
<protein>
    <submittedName>
        <fullName evidence="3">Uncharacterized protein</fullName>
    </submittedName>
</protein>
<dbReference type="AlphaFoldDB" id="A0A914NSJ6"/>
<evidence type="ECO:0000313" key="3">
    <source>
        <dbReference type="WBParaSite" id="Minc3s07313g40977"/>
    </source>
</evidence>
<feature type="compositionally biased region" description="Basic and acidic residues" evidence="1">
    <location>
        <begin position="72"/>
        <end position="82"/>
    </location>
</feature>
<feature type="compositionally biased region" description="Pro residues" evidence="1">
    <location>
        <begin position="129"/>
        <end position="142"/>
    </location>
</feature>
<reference evidence="3" key="1">
    <citation type="submission" date="2022-11" db="UniProtKB">
        <authorList>
            <consortium name="WormBaseParasite"/>
        </authorList>
    </citation>
    <scope>IDENTIFICATION</scope>
</reference>
<organism evidence="2 3">
    <name type="scientific">Meloidogyne incognita</name>
    <name type="common">Southern root-knot nematode worm</name>
    <name type="synonym">Oxyuris incognita</name>
    <dbReference type="NCBI Taxonomy" id="6306"/>
    <lineage>
        <taxon>Eukaryota</taxon>
        <taxon>Metazoa</taxon>
        <taxon>Ecdysozoa</taxon>
        <taxon>Nematoda</taxon>
        <taxon>Chromadorea</taxon>
        <taxon>Rhabditida</taxon>
        <taxon>Tylenchina</taxon>
        <taxon>Tylenchomorpha</taxon>
        <taxon>Tylenchoidea</taxon>
        <taxon>Meloidogynidae</taxon>
        <taxon>Meloidogyninae</taxon>
        <taxon>Meloidogyne</taxon>
        <taxon>Meloidogyne incognita group</taxon>
    </lineage>
</organism>
<dbReference type="Proteomes" id="UP000887563">
    <property type="component" value="Unplaced"/>
</dbReference>
<feature type="region of interest" description="Disordered" evidence="1">
    <location>
        <begin position="72"/>
        <end position="147"/>
    </location>
</feature>
<feature type="region of interest" description="Disordered" evidence="1">
    <location>
        <begin position="1"/>
        <end position="39"/>
    </location>
</feature>
<accession>A0A914NSJ6</accession>